<dbReference type="GO" id="GO:0046642">
    <property type="term" value="P:negative regulation of alpha-beta T cell proliferation"/>
    <property type="evidence" value="ECO:0007669"/>
    <property type="project" value="TreeGrafter"/>
</dbReference>
<keyword evidence="4 13" id="KW-0812">Transmembrane</keyword>
<feature type="repeat" description="TNFR-Cys" evidence="12">
    <location>
        <begin position="57"/>
        <end position="99"/>
    </location>
</feature>
<evidence type="ECO:0000256" key="3">
    <source>
        <dbReference type="ARBA" id="ARBA00022581"/>
    </source>
</evidence>
<dbReference type="InterPro" id="IPR001368">
    <property type="entry name" value="TNFR/NGFR_Cys_rich_reg"/>
</dbReference>
<dbReference type="Pfam" id="PF00020">
    <property type="entry name" value="TNFR_c6"/>
    <property type="match status" value="1"/>
</dbReference>
<comment type="subcellular location">
    <subcellularLocation>
        <location evidence="1">Membrane</location>
        <topology evidence="1">Single-pass type I membrane protein</topology>
    </subcellularLocation>
</comment>
<evidence type="ECO:0000259" key="15">
    <source>
        <dbReference type="PROSITE" id="PS50050"/>
    </source>
</evidence>
<evidence type="ECO:0000256" key="14">
    <source>
        <dbReference type="SAM" id="SignalP"/>
    </source>
</evidence>
<dbReference type="PRINTS" id="PR01680">
    <property type="entry name" value="TNFACTORR6"/>
</dbReference>
<evidence type="ECO:0000256" key="4">
    <source>
        <dbReference type="ARBA" id="ARBA00022692"/>
    </source>
</evidence>
<dbReference type="KEGG" id="char:116220354"/>
<keyword evidence="16" id="KW-1185">Reference proteome</keyword>
<evidence type="ECO:0000256" key="1">
    <source>
        <dbReference type="ARBA" id="ARBA00004479"/>
    </source>
</evidence>
<evidence type="ECO:0000256" key="9">
    <source>
        <dbReference type="ARBA" id="ARBA00023157"/>
    </source>
</evidence>
<dbReference type="GO" id="GO:0002720">
    <property type="term" value="P:positive regulation of cytokine production involved in immune response"/>
    <property type="evidence" value="ECO:0007669"/>
    <property type="project" value="TreeGrafter"/>
</dbReference>
<feature type="transmembrane region" description="Helical" evidence="13">
    <location>
        <begin position="190"/>
        <end position="211"/>
    </location>
</feature>
<gene>
    <name evidence="17" type="primary">LOC116220354</name>
</gene>
<keyword evidence="9 12" id="KW-1015">Disulfide bond</keyword>
<evidence type="ECO:0000256" key="8">
    <source>
        <dbReference type="ARBA" id="ARBA00023136"/>
    </source>
</evidence>
<accession>A0A6P8FHN9</accession>
<dbReference type="Proteomes" id="UP000515152">
    <property type="component" value="Chromosome 4"/>
</dbReference>
<evidence type="ECO:0000256" key="13">
    <source>
        <dbReference type="SAM" id="Phobius"/>
    </source>
</evidence>
<keyword evidence="5 14" id="KW-0732">Signal</keyword>
<dbReference type="PANTHER" id="PTHR46838">
    <property type="entry name" value="TUMOR NECROSIS FACTOR RECEPTOR SUPERFAMILY MEMBER 14"/>
    <property type="match status" value="1"/>
</dbReference>
<dbReference type="PANTHER" id="PTHR46838:SF1">
    <property type="entry name" value="TUMOR NECROSIS FACTOR RECEPTOR SUPERFAMILY MEMBER 14"/>
    <property type="match status" value="1"/>
</dbReference>
<evidence type="ECO:0000313" key="17">
    <source>
        <dbReference type="RefSeq" id="XP_031422742.1"/>
    </source>
</evidence>
<evidence type="ECO:0000256" key="2">
    <source>
        <dbReference type="ARBA" id="ARBA00022553"/>
    </source>
</evidence>
<dbReference type="SUPFAM" id="SSF57586">
    <property type="entry name" value="TNF receptor-like"/>
    <property type="match status" value="2"/>
</dbReference>
<feature type="chain" id="PRO_5028259809" evidence="14">
    <location>
        <begin position="21"/>
        <end position="263"/>
    </location>
</feature>
<dbReference type="GO" id="GO:0007165">
    <property type="term" value="P:signal transduction"/>
    <property type="evidence" value="ECO:0007669"/>
    <property type="project" value="InterPro"/>
</dbReference>
<protein>
    <submittedName>
        <fullName evidence="17">Tumor necrosis factor receptor superfamily member 14-like</fullName>
    </submittedName>
</protein>
<dbReference type="CDD" id="cd13405">
    <property type="entry name" value="TNFRSF14_teleost"/>
    <property type="match status" value="1"/>
</dbReference>
<keyword evidence="10" id="KW-0675">Receptor</keyword>
<dbReference type="GeneID" id="116220354"/>
<evidence type="ECO:0000313" key="16">
    <source>
        <dbReference type="Proteomes" id="UP000515152"/>
    </source>
</evidence>
<proteinExistence type="predicted"/>
<evidence type="ECO:0000256" key="5">
    <source>
        <dbReference type="ARBA" id="ARBA00022729"/>
    </source>
</evidence>
<dbReference type="AlphaFoldDB" id="A0A6P8FHN9"/>
<name>A0A6P8FHN9_CLUHA</name>
<evidence type="ECO:0000256" key="10">
    <source>
        <dbReference type="ARBA" id="ARBA00023170"/>
    </source>
</evidence>
<dbReference type="PROSITE" id="PS50050">
    <property type="entry name" value="TNFR_NGFR_2"/>
    <property type="match status" value="1"/>
</dbReference>
<keyword evidence="3" id="KW-0945">Host-virus interaction</keyword>
<feature type="domain" description="TNFR-Cys" evidence="15">
    <location>
        <begin position="57"/>
        <end position="99"/>
    </location>
</feature>
<feature type="disulfide bond" evidence="12">
    <location>
        <begin position="58"/>
        <end position="73"/>
    </location>
</feature>
<keyword evidence="6" id="KW-0677">Repeat</keyword>
<keyword evidence="11" id="KW-0325">Glycoprotein</keyword>
<evidence type="ECO:0000256" key="11">
    <source>
        <dbReference type="ARBA" id="ARBA00023180"/>
    </source>
</evidence>
<dbReference type="Gene3D" id="2.10.50.10">
    <property type="entry name" value="Tumor Necrosis Factor Receptor, subunit A, domain 2"/>
    <property type="match status" value="3"/>
</dbReference>
<evidence type="ECO:0000256" key="12">
    <source>
        <dbReference type="PROSITE-ProRule" id="PRU00206"/>
    </source>
</evidence>
<dbReference type="FunFam" id="2.10.50.10:FF:000065">
    <property type="entry name" value="TNF receptor superfamily member 14"/>
    <property type="match status" value="1"/>
</dbReference>
<organism evidence="16 17">
    <name type="scientific">Clupea harengus</name>
    <name type="common">Atlantic herring</name>
    <dbReference type="NCBI Taxonomy" id="7950"/>
    <lineage>
        <taxon>Eukaryota</taxon>
        <taxon>Metazoa</taxon>
        <taxon>Chordata</taxon>
        <taxon>Craniata</taxon>
        <taxon>Vertebrata</taxon>
        <taxon>Euteleostomi</taxon>
        <taxon>Actinopterygii</taxon>
        <taxon>Neopterygii</taxon>
        <taxon>Teleostei</taxon>
        <taxon>Clupei</taxon>
        <taxon>Clupeiformes</taxon>
        <taxon>Clupeoidei</taxon>
        <taxon>Clupeidae</taxon>
        <taxon>Clupea</taxon>
    </lineage>
</organism>
<evidence type="ECO:0000256" key="7">
    <source>
        <dbReference type="ARBA" id="ARBA00022989"/>
    </source>
</evidence>
<dbReference type="FunFam" id="2.10.50.10:FF:000007">
    <property type="entry name" value="TNF receptor superfamily member 14"/>
    <property type="match status" value="1"/>
</dbReference>
<feature type="signal peptide" evidence="14">
    <location>
        <begin position="1"/>
        <end position="20"/>
    </location>
</feature>
<dbReference type="FunFam" id="2.10.50.10:FF:000009">
    <property type="entry name" value="Tumor necrosis factor receptor superfamily member 14"/>
    <property type="match status" value="1"/>
</dbReference>
<dbReference type="GO" id="GO:0050830">
    <property type="term" value="P:defense response to Gram-positive bacterium"/>
    <property type="evidence" value="ECO:0007669"/>
    <property type="project" value="TreeGrafter"/>
</dbReference>
<sequence length="263" mass="28182">MVKMVIIVLMILLTMSGVSPACGRAEYLIGQECCPMCAPGYYVRRQCTEFKSTTCVPCPSSTYTDAPNGLPSCRSCTVCDSSAGLRVKRACISTSNTLCEPLEGYYCTDPIKDGCRGAVEHTKCSPGQYVNQTGTASTDTVCGDCIGNTYSDGSFTSCRPHTRCELNGVVVLGEGSSSDDTDCGQRQNTVAIVAGIVGVAVLAVGMCYLYIKEGKGKENISKNIYFKCLERDTQERSLYYQGRNRPFDGPGKSVSAGFGFMKG</sequence>
<dbReference type="PROSITE" id="PS00652">
    <property type="entry name" value="TNFR_NGFR_1"/>
    <property type="match status" value="1"/>
</dbReference>
<dbReference type="GO" id="GO:0009897">
    <property type="term" value="C:external side of plasma membrane"/>
    <property type="evidence" value="ECO:0007669"/>
    <property type="project" value="TreeGrafter"/>
</dbReference>
<reference evidence="17" key="1">
    <citation type="submission" date="2025-08" db="UniProtKB">
        <authorList>
            <consortium name="RefSeq"/>
        </authorList>
    </citation>
    <scope>IDENTIFICATION</scope>
</reference>
<keyword evidence="2" id="KW-0597">Phosphoprotein</keyword>
<dbReference type="GO" id="GO:2000406">
    <property type="term" value="P:positive regulation of T cell migration"/>
    <property type="evidence" value="ECO:0007669"/>
    <property type="project" value="TreeGrafter"/>
</dbReference>
<dbReference type="SMART" id="SM00208">
    <property type="entry name" value="TNFR"/>
    <property type="match status" value="4"/>
</dbReference>
<dbReference type="OrthoDB" id="10031141at2759"/>
<evidence type="ECO:0000256" key="6">
    <source>
        <dbReference type="ARBA" id="ARBA00022737"/>
    </source>
</evidence>
<keyword evidence="8 13" id="KW-0472">Membrane</keyword>
<dbReference type="GO" id="GO:0004888">
    <property type="term" value="F:transmembrane signaling receptor activity"/>
    <property type="evidence" value="ECO:0007669"/>
    <property type="project" value="InterPro"/>
</dbReference>
<dbReference type="InterPro" id="IPR008063">
    <property type="entry name" value="Fas_rcpt"/>
</dbReference>
<dbReference type="GO" id="GO:0006955">
    <property type="term" value="P:immune response"/>
    <property type="evidence" value="ECO:0007669"/>
    <property type="project" value="InterPro"/>
</dbReference>
<keyword evidence="7 13" id="KW-1133">Transmembrane helix</keyword>
<dbReference type="GO" id="GO:0006915">
    <property type="term" value="P:apoptotic process"/>
    <property type="evidence" value="ECO:0007669"/>
    <property type="project" value="InterPro"/>
</dbReference>
<dbReference type="GO" id="GO:0050829">
    <property type="term" value="P:defense response to Gram-negative bacterium"/>
    <property type="evidence" value="ECO:0007669"/>
    <property type="project" value="TreeGrafter"/>
</dbReference>
<dbReference type="RefSeq" id="XP_031422742.1">
    <property type="nucleotide sequence ID" value="XM_031566882.1"/>
</dbReference>
<comment type="caution">
    <text evidence="12">Lacks conserved residue(s) required for the propagation of feature annotation.</text>
</comment>